<dbReference type="AlphaFoldDB" id="A0A6H9UPN3"/>
<organism evidence="8 9">
    <name type="scientific">Streptomyces luteolifulvus</name>
    <dbReference type="NCBI Taxonomy" id="2615112"/>
    <lineage>
        <taxon>Bacteria</taxon>
        <taxon>Bacillati</taxon>
        <taxon>Actinomycetota</taxon>
        <taxon>Actinomycetes</taxon>
        <taxon>Kitasatosporales</taxon>
        <taxon>Streptomycetaceae</taxon>
        <taxon>Streptomyces</taxon>
    </lineage>
</organism>
<evidence type="ECO:0000259" key="7">
    <source>
        <dbReference type="PROSITE" id="PS50011"/>
    </source>
</evidence>
<dbReference type="InterPro" id="IPR011009">
    <property type="entry name" value="Kinase-like_dom_sf"/>
</dbReference>
<feature type="region of interest" description="Disordered" evidence="6">
    <location>
        <begin position="151"/>
        <end position="173"/>
    </location>
</feature>
<dbReference type="Pfam" id="PF00069">
    <property type="entry name" value="Pkinase"/>
    <property type="match status" value="1"/>
</dbReference>
<dbReference type="Proteomes" id="UP000442707">
    <property type="component" value="Unassembled WGS sequence"/>
</dbReference>
<dbReference type="EMBL" id="VZRB01000047">
    <property type="protein sequence ID" value="KAB1140050.1"/>
    <property type="molecule type" value="Genomic_DNA"/>
</dbReference>
<dbReference type="SUPFAM" id="SSF56112">
    <property type="entry name" value="Protein kinase-like (PK-like)"/>
    <property type="match status" value="1"/>
</dbReference>
<accession>A0A6H9UPN3</accession>
<gene>
    <name evidence="8" type="ORF">F7R91_37495</name>
</gene>
<dbReference type="InterPro" id="IPR000719">
    <property type="entry name" value="Prot_kinase_dom"/>
</dbReference>
<reference evidence="8 9" key="1">
    <citation type="submission" date="2019-09" db="EMBL/GenBank/DDBJ databases">
        <title>Screening of Novel Bioactive Compounds from Soil-Associated.</title>
        <authorList>
            <person name="Zhao S."/>
        </authorList>
    </citation>
    <scope>NUCLEOTIDE SEQUENCE [LARGE SCALE GENOMIC DNA]</scope>
    <source>
        <strain evidence="8 9">HIT-DPA4</strain>
    </source>
</reference>
<dbReference type="GO" id="GO:0004674">
    <property type="term" value="F:protein serine/threonine kinase activity"/>
    <property type="evidence" value="ECO:0007669"/>
    <property type="project" value="TreeGrafter"/>
</dbReference>
<name>A0A6H9UPN3_9ACTN</name>
<evidence type="ECO:0000256" key="5">
    <source>
        <dbReference type="PROSITE-ProRule" id="PRU10141"/>
    </source>
</evidence>
<dbReference type="GO" id="GO:0005524">
    <property type="term" value="F:ATP binding"/>
    <property type="evidence" value="ECO:0007669"/>
    <property type="project" value="UniProtKB-UniRule"/>
</dbReference>
<dbReference type="PROSITE" id="PS00108">
    <property type="entry name" value="PROTEIN_KINASE_ST"/>
    <property type="match status" value="1"/>
</dbReference>
<keyword evidence="2 5" id="KW-0547">Nucleotide-binding</keyword>
<evidence type="ECO:0000256" key="4">
    <source>
        <dbReference type="ARBA" id="ARBA00022840"/>
    </source>
</evidence>
<dbReference type="PANTHER" id="PTHR43289">
    <property type="entry name" value="MITOGEN-ACTIVATED PROTEIN KINASE KINASE KINASE 20-RELATED"/>
    <property type="match status" value="1"/>
</dbReference>
<dbReference type="RefSeq" id="WP_150957726.1">
    <property type="nucleotide sequence ID" value="NZ_VZRB01000047.1"/>
</dbReference>
<protein>
    <submittedName>
        <fullName evidence="8">Phosphotransferase</fullName>
    </submittedName>
</protein>
<evidence type="ECO:0000256" key="2">
    <source>
        <dbReference type="ARBA" id="ARBA00022741"/>
    </source>
</evidence>
<dbReference type="SMART" id="SM00220">
    <property type="entry name" value="S_TKc"/>
    <property type="match status" value="1"/>
</dbReference>
<evidence type="ECO:0000256" key="1">
    <source>
        <dbReference type="ARBA" id="ARBA00022679"/>
    </source>
</evidence>
<dbReference type="Gene3D" id="3.30.200.20">
    <property type="entry name" value="Phosphorylase Kinase, domain 1"/>
    <property type="match status" value="1"/>
</dbReference>
<dbReference type="Gene3D" id="1.10.510.10">
    <property type="entry name" value="Transferase(Phosphotransferase) domain 1"/>
    <property type="match status" value="1"/>
</dbReference>
<dbReference type="InterPro" id="IPR008271">
    <property type="entry name" value="Ser/Thr_kinase_AS"/>
</dbReference>
<dbReference type="PROSITE" id="PS00107">
    <property type="entry name" value="PROTEIN_KINASE_ATP"/>
    <property type="match status" value="1"/>
</dbReference>
<keyword evidence="9" id="KW-1185">Reference proteome</keyword>
<feature type="domain" description="Protein kinase" evidence="7">
    <location>
        <begin position="19"/>
        <end position="173"/>
    </location>
</feature>
<dbReference type="InterPro" id="IPR017441">
    <property type="entry name" value="Protein_kinase_ATP_BS"/>
</dbReference>
<evidence type="ECO:0000313" key="9">
    <source>
        <dbReference type="Proteomes" id="UP000442707"/>
    </source>
</evidence>
<feature type="compositionally biased region" description="Low complexity" evidence="6">
    <location>
        <begin position="151"/>
        <end position="160"/>
    </location>
</feature>
<feature type="binding site" evidence="5">
    <location>
        <position position="47"/>
    </location>
    <ligand>
        <name>ATP</name>
        <dbReference type="ChEBI" id="CHEBI:30616"/>
    </ligand>
</feature>
<sequence length="173" mass="17817">MSSRVEPLQQGDPRRIGPYRVVGRLGSGGMGAVYAALSGAGERMAVKVVHPAQAADDVFRARFRREVQLSQRVTGPCLVPVLDADTEGALPWLATPYVPGLTLDRHVAADGPLAGSHLYALAAGTAAALTAIHAAGVIHRDVKPPNVILAPSGPQVQSGSVSGGPPGVSIPRR</sequence>
<comment type="caution">
    <text evidence="8">The sequence shown here is derived from an EMBL/GenBank/DDBJ whole genome shotgun (WGS) entry which is preliminary data.</text>
</comment>
<keyword evidence="3" id="KW-0418">Kinase</keyword>
<keyword evidence="4 5" id="KW-0067">ATP-binding</keyword>
<evidence type="ECO:0000313" key="8">
    <source>
        <dbReference type="EMBL" id="KAB1140050.1"/>
    </source>
</evidence>
<proteinExistence type="predicted"/>
<evidence type="ECO:0000256" key="6">
    <source>
        <dbReference type="SAM" id="MobiDB-lite"/>
    </source>
</evidence>
<keyword evidence="1 8" id="KW-0808">Transferase</keyword>
<dbReference type="PANTHER" id="PTHR43289:SF34">
    <property type="entry name" value="SERINE_THREONINE-PROTEIN KINASE YBDM-RELATED"/>
    <property type="match status" value="1"/>
</dbReference>
<dbReference type="PROSITE" id="PS50011">
    <property type="entry name" value="PROTEIN_KINASE_DOM"/>
    <property type="match status" value="1"/>
</dbReference>
<evidence type="ECO:0000256" key="3">
    <source>
        <dbReference type="ARBA" id="ARBA00022777"/>
    </source>
</evidence>